<feature type="region of interest" description="Disordered" evidence="1">
    <location>
        <begin position="798"/>
        <end position="857"/>
    </location>
</feature>
<feature type="region of interest" description="Disordered" evidence="1">
    <location>
        <begin position="572"/>
        <end position="596"/>
    </location>
</feature>
<feature type="region of interest" description="Disordered" evidence="1">
    <location>
        <begin position="329"/>
        <end position="363"/>
    </location>
</feature>
<comment type="caution">
    <text evidence="2">The sequence shown here is derived from an EMBL/GenBank/DDBJ whole genome shotgun (WGS) entry which is preliminary data.</text>
</comment>
<dbReference type="Proteomes" id="UP001334248">
    <property type="component" value="Unassembled WGS sequence"/>
</dbReference>
<evidence type="ECO:0008006" key="4">
    <source>
        <dbReference type="Google" id="ProtNLM"/>
    </source>
</evidence>
<dbReference type="RefSeq" id="XP_064730348.1">
    <property type="nucleotide sequence ID" value="XM_064873244.1"/>
</dbReference>
<protein>
    <recommendedName>
        <fullName evidence="4">UBA domain-containing protein</fullName>
    </recommendedName>
</protein>
<feature type="compositionally biased region" description="Polar residues" evidence="1">
    <location>
        <begin position="573"/>
        <end position="590"/>
    </location>
</feature>
<gene>
    <name evidence="2" type="ORF">PMZ80_004821</name>
</gene>
<sequence>MSQRSKSPPLPAFGIRDLAGPSNPPSLVSISRSQYDSTIKSQPDAKLLYLDDDDGETITVGSSFELSQRLEEPVPKYRGTNIAETRHPTDGKLVHVFDIKRSSGSLAEWRDHEAYSSKMLRARSRSPELEGGVESPVGYTSYPPFSAPLSRSVVSEQLPGVALGQEASSSNTEAVKESPKLEEVSQMAHDERSPETINILDGIEEHLSGLANVLQLAANTLKKAADKTQETDTSVVEDILKGVKGILTEVGSFGLEAFKELGKGVDVEPCTVDSASSKLSTPDSAMAERCAGAAGALVAKQFEGHSISTILGEGRDSSYKDEALRGNQGKQLPEVPALEQIPARPKVATSDEGQVSDTSSKRSSKVKFAFVEDELLEDTPVPAGSSSSNPIVIDDESFSTEMKDKGKRLKDNELPSRPRNASILDDTSDDADFLARYPPLRSIRRARSTIETGRHVSPDTDSPRFFSRGRRDYEPAFERANATAAARAQAISAAEATKEAQMTQPTETEQGPSNVIQPQRDALPKAESTETVRKPLPGAWPDVKNESTPMLPFSGESSGAFFNRMIGRHNEKSNTGLHRANTTASSNPASRLTGPFDPGFACDPTSGPSYRPMRSHPYRAYRRSVSPSRLFNEQLEAARARRVDQMKSIPKLDTKPSMPNMPQPRVGFGADNTSSFNATAQIPMGSSKFESHRGVRHHRSVPQFAPFAVPPPPAPPAQSRFPTRARERRQRYDDSTFMWPHKPDFLSGPSPSNPPPIPFTARPAFVPHLAPPATFRPLRTGPNLLPDEVTAQNTPAVPAALSSPRNMDNTNVNTNMSSPSTISLPSAREESRSQWGFTAPPRPSQPQPQPTTTTIPYVPEKNKYDTCVEQLKMCGFGCDDDNLRDRLHVYAVAADGDVTEAVEMIEEDRRLSRSFD</sequence>
<feature type="compositionally biased region" description="Pro residues" evidence="1">
    <location>
        <begin position="840"/>
        <end position="849"/>
    </location>
</feature>
<feature type="region of interest" description="Disordered" evidence="1">
    <location>
        <begin position="526"/>
        <end position="551"/>
    </location>
</feature>
<dbReference type="GeneID" id="89998270"/>
<feature type="region of interest" description="Disordered" evidence="1">
    <location>
        <begin position="706"/>
        <end position="725"/>
    </location>
</feature>
<feature type="region of interest" description="Disordered" evidence="1">
    <location>
        <begin position="379"/>
        <end position="425"/>
    </location>
</feature>
<evidence type="ECO:0000256" key="1">
    <source>
        <dbReference type="SAM" id="MobiDB-lite"/>
    </source>
</evidence>
<feature type="compositionally biased region" description="Polar residues" evidence="1">
    <location>
        <begin position="803"/>
        <end position="824"/>
    </location>
</feature>
<feature type="compositionally biased region" description="Basic and acidic residues" evidence="1">
    <location>
        <begin position="401"/>
        <end position="416"/>
    </location>
</feature>
<organism evidence="2 3">
    <name type="scientific">Knufia obscura</name>
    <dbReference type="NCBI Taxonomy" id="1635080"/>
    <lineage>
        <taxon>Eukaryota</taxon>
        <taxon>Fungi</taxon>
        <taxon>Dikarya</taxon>
        <taxon>Ascomycota</taxon>
        <taxon>Pezizomycotina</taxon>
        <taxon>Eurotiomycetes</taxon>
        <taxon>Chaetothyriomycetidae</taxon>
        <taxon>Chaetothyriales</taxon>
        <taxon>Trichomeriaceae</taxon>
        <taxon>Knufia</taxon>
    </lineage>
</organism>
<proteinExistence type="predicted"/>
<feature type="region of interest" description="Disordered" evidence="1">
    <location>
        <begin position="1"/>
        <end position="40"/>
    </location>
</feature>
<reference evidence="2 3" key="1">
    <citation type="journal article" date="2023" name="Res Sq">
        <title>Genomic and morphological characterization of Knufia obscura isolated from the Mars 2020 spacecraft assembly facility.</title>
        <authorList>
            <person name="Chander A.M."/>
            <person name="Teixeira M.M."/>
            <person name="Singh N.K."/>
            <person name="Williams M.P."/>
            <person name="Parker C.W."/>
            <person name="Leo P."/>
            <person name="Stajich J.E."/>
            <person name="Torok T."/>
            <person name="Tighe S."/>
            <person name="Mason C.E."/>
            <person name="Venkateswaran K."/>
        </authorList>
    </citation>
    <scope>NUCLEOTIDE SEQUENCE [LARGE SCALE GENOMIC DNA]</scope>
    <source>
        <strain evidence="2 3">CCFEE 5817</strain>
    </source>
</reference>
<evidence type="ECO:0000313" key="3">
    <source>
        <dbReference type="Proteomes" id="UP001334248"/>
    </source>
</evidence>
<dbReference type="EMBL" id="JAVHJV010000005">
    <property type="protein sequence ID" value="KAK5942258.1"/>
    <property type="molecule type" value="Genomic_DNA"/>
</dbReference>
<name>A0ABR0RPS0_9EURO</name>
<accession>A0ABR0RPS0</accession>
<feature type="compositionally biased region" description="Basic and acidic residues" evidence="1">
    <location>
        <begin position="174"/>
        <end position="192"/>
    </location>
</feature>
<feature type="region of interest" description="Disordered" evidence="1">
    <location>
        <begin position="163"/>
        <end position="192"/>
    </location>
</feature>
<evidence type="ECO:0000313" key="2">
    <source>
        <dbReference type="EMBL" id="KAK5942258.1"/>
    </source>
</evidence>
<feature type="compositionally biased region" description="Polar residues" evidence="1">
    <location>
        <begin position="25"/>
        <end position="40"/>
    </location>
</feature>
<keyword evidence="3" id="KW-1185">Reference proteome</keyword>